<dbReference type="Ensembl" id="ENSCMIT00000014175.1">
    <property type="protein sequence ID" value="ENSCMIP00000013872.1"/>
    <property type="gene ID" value="ENSCMIG00000006924.1"/>
</dbReference>
<dbReference type="InParanoid" id="A0A4W3HFF7"/>
<evidence type="ECO:0000313" key="3">
    <source>
        <dbReference type="Proteomes" id="UP000314986"/>
    </source>
</evidence>
<reference evidence="2" key="4">
    <citation type="submission" date="2025-08" db="UniProtKB">
        <authorList>
            <consortium name="Ensembl"/>
        </authorList>
    </citation>
    <scope>IDENTIFICATION</scope>
</reference>
<dbReference type="Gene3D" id="2.60.40.10">
    <property type="entry name" value="Immunoglobulins"/>
    <property type="match status" value="1"/>
</dbReference>
<dbReference type="InterPro" id="IPR013106">
    <property type="entry name" value="Ig_V-set"/>
</dbReference>
<evidence type="ECO:0000259" key="1">
    <source>
        <dbReference type="Pfam" id="PF07686"/>
    </source>
</evidence>
<feature type="domain" description="Immunoglobulin V-set" evidence="1">
    <location>
        <begin position="9"/>
        <end position="78"/>
    </location>
</feature>
<protein>
    <recommendedName>
        <fullName evidence="1">Immunoglobulin V-set domain-containing protein</fullName>
    </recommendedName>
</protein>
<name>A0A4W3HFF7_CALMI</name>
<reference evidence="2" key="5">
    <citation type="submission" date="2025-09" db="UniProtKB">
        <authorList>
            <consortium name="Ensembl"/>
        </authorList>
    </citation>
    <scope>IDENTIFICATION</scope>
</reference>
<organism evidence="2 3">
    <name type="scientific">Callorhinchus milii</name>
    <name type="common">Ghost shark</name>
    <dbReference type="NCBI Taxonomy" id="7868"/>
    <lineage>
        <taxon>Eukaryota</taxon>
        <taxon>Metazoa</taxon>
        <taxon>Chordata</taxon>
        <taxon>Craniata</taxon>
        <taxon>Vertebrata</taxon>
        <taxon>Chondrichthyes</taxon>
        <taxon>Holocephali</taxon>
        <taxon>Chimaeriformes</taxon>
        <taxon>Callorhinchidae</taxon>
        <taxon>Callorhinchus</taxon>
    </lineage>
</organism>
<keyword evidence="3" id="KW-1185">Reference proteome</keyword>
<accession>A0A4W3HFF7</accession>
<dbReference type="OMA" id="RVWILTH"/>
<dbReference type="SUPFAM" id="SSF48726">
    <property type="entry name" value="Immunoglobulin"/>
    <property type="match status" value="1"/>
</dbReference>
<dbReference type="Proteomes" id="UP000314986">
    <property type="component" value="Unassembled WGS sequence"/>
</dbReference>
<dbReference type="Pfam" id="PF07686">
    <property type="entry name" value="V-set"/>
    <property type="match status" value="1"/>
</dbReference>
<reference evidence="3" key="3">
    <citation type="journal article" date="2014" name="Nature">
        <title>Elephant shark genome provides unique insights into gnathostome evolution.</title>
        <authorList>
            <consortium name="International Elephant Shark Genome Sequencing Consortium"/>
            <person name="Venkatesh B."/>
            <person name="Lee A.P."/>
            <person name="Ravi V."/>
            <person name="Maurya A.K."/>
            <person name="Lian M.M."/>
            <person name="Swann J.B."/>
            <person name="Ohta Y."/>
            <person name="Flajnik M.F."/>
            <person name="Sutoh Y."/>
            <person name="Kasahara M."/>
            <person name="Hoon S."/>
            <person name="Gangu V."/>
            <person name="Roy S.W."/>
            <person name="Irimia M."/>
            <person name="Korzh V."/>
            <person name="Kondrychyn I."/>
            <person name="Lim Z.W."/>
            <person name="Tay B.H."/>
            <person name="Tohari S."/>
            <person name="Kong K.W."/>
            <person name="Ho S."/>
            <person name="Lorente-Galdos B."/>
            <person name="Quilez J."/>
            <person name="Marques-Bonet T."/>
            <person name="Raney B.J."/>
            <person name="Ingham P.W."/>
            <person name="Tay A."/>
            <person name="Hillier L.W."/>
            <person name="Minx P."/>
            <person name="Boehm T."/>
            <person name="Wilson R.K."/>
            <person name="Brenner S."/>
            <person name="Warren W.C."/>
        </authorList>
    </citation>
    <scope>NUCLEOTIDE SEQUENCE [LARGE SCALE GENOMIC DNA]</scope>
</reference>
<dbReference type="CDD" id="cd00099">
    <property type="entry name" value="IgV"/>
    <property type="match status" value="1"/>
</dbReference>
<evidence type="ECO:0000313" key="2">
    <source>
        <dbReference type="Ensembl" id="ENSCMIP00000013872.1"/>
    </source>
</evidence>
<reference evidence="3" key="1">
    <citation type="journal article" date="2006" name="Science">
        <title>Ancient noncoding elements conserved in the human genome.</title>
        <authorList>
            <person name="Venkatesh B."/>
            <person name="Kirkness E.F."/>
            <person name="Loh Y.H."/>
            <person name="Halpern A.L."/>
            <person name="Lee A.P."/>
            <person name="Johnson J."/>
            <person name="Dandona N."/>
            <person name="Viswanathan L.D."/>
            <person name="Tay A."/>
            <person name="Venter J.C."/>
            <person name="Strausberg R.L."/>
            <person name="Brenner S."/>
        </authorList>
    </citation>
    <scope>NUCLEOTIDE SEQUENCE [LARGE SCALE GENOMIC DNA]</scope>
</reference>
<dbReference type="InterPro" id="IPR013783">
    <property type="entry name" value="Ig-like_fold"/>
</dbReference>
<dbReference type="InterPro" id="IPR036179">
    <property type="entry name" value="Ig-like_dom_sf"/>
</dbReference>
<proteinExistence type="predicted"/>
<dbReference type="GeneTree" id="ENSGT00970000196782"/>
<sequence>MENADLSRTDVHWYRQLPGQQRVWILTHETSGRKTDREDVNQRLQPSRVTSNNTYILTLRRVTVSDAAVYQCCVWGDVCGNGTRLNITGE</sequence>
<reference evidence="3" key="2">
    <citation type="journal article" date="2007" name="PLoS Biol.">
        <title>Survey sequencing and comparative analysis of the elephant shark (Callorhinchus milii) genome.</title>
        <authorList>
            <person name="Venkatesh B."/>
            <person name="Kirkness E.F."/>
            <person name="Loh Y.H."/>
            <person name="Halpern A.L."/>
            <person name="Lee A.P."/>
            <person name="Johnson J."/>
            <person name="Dandona N."/>
            <person name="Viswanathan L.D."/>
            <person name="Tay A."/>
            <person name="Venter J.C."/>
            <person name="Strausberg R.L."/>
            <person name="Brenner S."/>
        </authorList>
    </citation>
    <scope>NUCLEOTIDE SEQUENCE [LARGE SCALE GENOMIC DNA]</scope>
</reference>
<dbReference type="AlphaFoldDB" id="A0A4W3HFF7"/>